<organism evidence="1 2">
    <name type="scientific">Candidatus Bilophila faecipullorum</name>
    <dbReference type="NCBI Taxonomy" id="2838482"/>
    <lineage>
        <taxon>Bacteria</taxon>
        <taxon>Pseudomonadati</taxon>
        <taxon>Thermodesulfobacteriota</taxon>
        <taxon>Desulfovibrionia</taxon>
        <taxon>Desulfovibrionales</taxon>
        <taxon>Desulfovibrionaceae</taxon>
        <taxon>Bilophila</taxon>
    </lineage>
</organism>
<evidence type="ECO:0000313" key="2">
    <source>
        <dbReference type="Proteomes" id="UP000824264"/>
    </source>
</evidence>
<dbReference type="Pfam" id="PF21822">
    <property type="entry name" value="Phage_TAC_15"/>
    <property type="match status" value="1"/>
</dbReference>
<dbReference type="AlphaFoldDB" id="A0A9D1R0W7"/>
<proteinExistence type="predicted"/>
<comment type="caution">
    <text evidence="1">The sequence shown here is derived from an EMBL/GenBank/DDBJ whole genome shotgun (WGS) entry which is preliminary data.</text>
</comment>
<evidence type="ECO:0000313" key="1">
    <source>
        <dbReference type="EMBL" id="HIW79219.1"/>
    </source>
</evidence>
<name>A0A9D1R0W7_9BACT</name>
<reference evidence="1" key="1">
    <citation type="journal article" date="2021" name="PeerJ">
        <title>Extensive microbial diversity within the chicken gut microbiome revealed by metagenomics and culture.</title>
        <authorList>
            <person name="Gilroy R."/>
            <person name="Ravi A."/>
            <person name="Getino M."/>
            <person name="Pursley I."/>
            <person name="Horton D.L."/>
            <person name="Alikhan N.F."/>
            <person name="Baker D."/>
            <person name="Gharbi K."/>
            <person name="Hall N."/>
            <person name="Watson M."/>
            <person name="Adriaenssens E.M."/>
            <person name="Foster-Nyarko E."/>
            <person name="Jarju S."/>
            <person name="Secka A."/>
            <person name="Antonio M."/>
            <person name="Oren A."/>
            <person name="Chaudhuri R.R."/>
            <person name="La Ragione R."/>
            <person name="Hildebrand F."/>
            <person name="Pallen M.J."/>
        </authorList>
    </citation>
    <scope>NUCLEOTIDE SEQUENCE</scope>
    <source>
        <strain evidence="1">ChiSxjej5B17-1746</strain>
    </source>
</reference>
<gene>
    <name evidence="1" type="ORF">H9874_08760</name>
</gene>
<dbReference type="InterPro" id="IPR049156">
    <property type="entry name" value="Phage_chap_TAC_15-like"/>
</dbReference>
<dbReference type="EMBL" id="DXGI01000328">
    <property type="protein sequence ID" value="HIW79219.1"/>
    <property type="molecule type" value="Genomic_DNA"/>
</dbReference>
<dbReference type="Proteomes" id="UP000824264">
    <property type="component" value="Unassembled WGS sequence"/>
</dbReference>
<accession>A0A9D1R0W7</accession>
<reference evidence="1" key="2">
    <citation type="submission" date="2021-04" db="EMBL/GenBank/DDBJ databases">
        <authorList>
            <person name="Gilroy R."/>
        </authorList>
    </citation>
    <scope>NUCLEOTIDE SEQUENCE</scope>
    <source>
        <strain evidence="1">ChiSxjej5B17-1746</strain>
    </source>
</reference>
<protein>
    <submittedName>
        <fullName evidence="1">Uncharacterized protein</fullName>
    </submittedName>
</protein>
<sequence>MNHTGLGSFSLDGVMYRFETLNPLEAVRFGNRVFKVFGPALLSLAAAKKDDGEAAGEGVLAALAPALSGFDDDKVSLLIEEALRRCYTPQNEALRDEVVFNRWFMEHPDQLYGAGLLAVWHLVKDFFPKTLATLKIPSLT</sequence>